<sequence length="149" mass="15943">MYLLSTFIALASVHQSHSATLSNAPRAVQISYDQVYSNSSSTLSTVACASSPNNPNKSGHNATFNSKVYIAASDLIPKFDSPFCFTCWDLFYTLQDGEQNAITVAAVDSTDSGFVVSPEALDALTHGQAERLGVAKGQASQVDRSRCRL</sequence>
<dbReference type="Proteomes" id="UP000308600">
    <property type="component" value="Unassembled WGS sequence"/>
</dbReference>
<organism evidence="1 2">
    <name type="scientific">Pluteus cervinus</name>
    <dbReference type="NCBI Taxonomy" id="181527"/>
    <lineage>
        <taxon>Eukaryota</taxon>
        <taxon>Fungi</taxon>
        <taxon>Dikarya</taxon>
        <taxon>Basidiomycota</taxon>
        <taxon>Agaricomycotina</taxon>
        <taxon>Agaricomycetes</taxon>
        <taxon>Agaricomycetidae</taxon>
        <taxon>Agaricales</taxon>
        <taxon>Pluteineae</taxon>
        <taxon>Pluteaceae</taxon>
        <taxon>Pluteus</taxon>
    </lineage>
</organism>
<dbReference type="EMBL" id="ML208966">
    <property type="protein sequence ID" value="TFK59479.1"/>
    <property type="molecule type" value="Genomic_DNA"/>
</dbReference>
<evidence type="ECO:0000313" key="2">
    <source>
        <dbReference type="Proteomes" id="UP000308600"/>
    </source>
</evidence>
<gene>
    <name evidence="1" type="ORF">BDN72DRAFT_609042</name>
</gene>
<reference evidence="1 2" key="1">
    <citation type="journal article" date="2019" name="Nat. Ecol. Evol.">
        <title>Megaphylogeny resolves global patterns of mushroom evolution.</title>
        <authorList>
            <person name="Varga T."/>
            <person name="Krizsan K."/>
            <person name="Foldi C."/>
            <person name="Dima B."/>
            <person name="Sanchez-Garcia M."/>
            <person name="Sanchez-Ramirez S."/>
            <person name="Szollosi G.J."/>
            <person name="Szarkandi J.G."/>
            <person name="Papp V."/>
            <person name="Albert L."/>
            <person name="Andreopoulos W."/>
            <person name="Angelini C."/>
            <person name="Antonin V."/>
            <person name="Barry K.W."/>
            <person name="Bougher N.L."/>
            <person name="Buchanan P."/>
            <person name="Buyck B."/>
            <person name="Bense V."/>
            <person name="Catcheside P."/>
            <person name="Chovatia M."/>
            <person name="Cooper J."/>
            <person name="Damon W."/>
            <person name="Desjardin D."/>
            <person name="Finy P."/>
            <person name="Geml J."/>
            <person name="Haridas S."/>
            <person name="Hughes K."/>
            <person name="Justo A."/>
            <person name="Karasinski D."/>
            <person name="Kautmanova I."/>
            <person name="Kiss B."/>
            <person name="Kocsube S."/>
            <person name="Kotiranta H."/>
            <person name="LaButti K.M."/>
            <person name="Lechner B.E."/>
            <person name="Liimatainen K."/>
            <person name="Lipzen A."/>
            <person name="Lukacs Z."/>
            <person name="Mihaltcheva S."/>
            <person name="Morgado L.N."/>
            <person name="Niskanen T."/>
            <person name="Noordeloos M.E."/>
            <person name="Ohm R.A."/>
            <person name="Ortiz-Santana B."/>
            <person name="Ovrebo C."/>
            <person name="Racz N."/>
            <person name="Riley R."/>
            <person name="Savchenko A."/>
            <person name="Shiryaev A."/>
            <person name="Soop K."/>
            <person name="Spirin V."/>
            <person name="Szebenyi C."/>
            <person name="Tomsovsky M."/>
            <person name="Tulloss R.E."/>
            <person name="Uehling J."/>
            <person name="Grigoriev I.V."/>
            <person name="Vagvolgyi C."/>
            <person name="Papp T."/>
            <person name="Martin F.M."/>
            <person name="Miettinen O."/>
            <person name="Hibbett D.S."/>
            <person name="Nagy L.G."/>
        </authorList>
    </citation>
    <scope>NUCLEOTIDE SEQUENCE [LARGE SCALE GENOMIC DNA]</scope>
    <source>
        <strain evidence="1 2">NL-1719</strain>
    </source>
</reference>
<evidence type="ECO:0000313" key="1">
    <source>
        <dbReference type="EMBL" id="TFK59479.1"/>
    </source>
</evidence>
<proteinExistence type="predicted"/>
<accession>A0ACD3A2G0</accession>
<protein>
    <submittedName>
        <fullName evidence="1">Uncharacterized protein</fullName>
    </submittedName>
</protein>
<keyword evidence="2" id="KW-1185">Reference proteome</keyword>
<name>A0ACD3A2G0_9AGAR</name>